<evidence type="ECO:0000313" key="7">
    <source>
        <dbReference type="EMBL" id="KAK7466643.1"/>
    </source>
</evidence>
<dbReference type="PANTHER" id="PTHR23507:SF1">
    <property type="entry name" value="FI18259P1-RELATED"/>
    <property type="match status" value="1"/>
</dbReference>
<comment type="subcellular location">
    <subcellularLocation>
        <location evidence="1">Membrane</location>
        <topology evidence="1">Multi-pass membrane protein</topology>
    </subcellularLocation>
</comment>
<comment type="caution">
    <text evidence="7">The sequence shown here is derived from an EMBL/GenBank/DDBJ whole genome shotgun (WGS) entry which is preliminary data.</text>
</comment>
<name>A0ABD0JA65_9CAEN</name>
<evidence type="ECO:0000256" key="1">
    <source>
        <dbReference type="ARBA" id="ARBA00004141"/>
    </source>
</evidence>
<dbReference type="EMBL" id="JACVVK020000552">
    <property type="protein sequence ID" value="KAK7466643.1"/>
    <property type="molecule type" value="Genomic_DNA"/>
</dbReference>
<evidence type="ECO:0000256" key="6">
    <source>
        <dbReference type="SAM" id="Phobius"/>
    </source>
</evidence>
<dbReference type="AlphaFoldDB" id="A0ABD0JA65"/>
<feature type="transmembrane region" description="Helical" evidence="6">
    <location>
        <begin position="21"/>
        <end position="44"/>
    </location>
</feature>
<feature type="transmembrane region" description="Helical" evidence="6">
    <location>
        <begin position="351"/>
        <end position="371"/>
    </location>
</feature>
<dbReference type="PANTHER" id="PTHR23507">
    <property type="entry name" value="ZGC:174356"/>
    <property type="match status" value="1"/>
</dbReference>
<keyword evidence="3 6" id="KW-1133">Transmembrane helix</keyword>
<protein>
    <submittedName>
        <fullName evidence="7">Uncharacterized protein</fullName>
    </submittedName>
</protein>
<keyword evidence="2 6" id="KW-0812">Transmembrane</keyword>
<proteinExistence type="predicted"/>
<accession>A0ABD0JA65</accession>
<keyword evidence="4 6" id="KW-0472">Membrane</keyword>
<dbReference type="SUPFAM" id="SSF103473">
    <property type="entry name" value="MFS general substrate transporter"/>
    <property type="match status" value="2"/>
</dbReference>
<evidence type="ECO:0000256" key="2">
    <source>
        <dbReference type="ARBA" id="ARBA00022692"/>
    </source>
</evidence>
<feature type="transmembrane region" description="Helical" evidence="6">
    <location>
        <begin position="310"/>
        <end position="331"/>
    </location>
</feature>
<feature type="transmembrane region" description="Helical" evidence="6">
    <location>
        <begin position="122"/>
        <end position="144"/>
    </location>
</feature>
<gene>
    <name evidence="7" type="ORF">BaRGS_00037251</name>
</gene>
<dbReference type="GO" id="GO:0016020">
    <property type="term" value="C:membrane"/>
    <property type="evidence" value="ECO:0007669"/>
    <property type="project" value="UniProtKB-SubCell"/>
</dbReference>
<sequence length="599" mass="67544">MANQRGRKTSSMIYTKLRRHAYLFTLFLKNVASGLFVTQSQYVYRRVADEYTDDLDAIENATSEDTCGVNKVNTSSPGYQIYAQISAESSRWTMYQTLSSGLPPIITILILGAYSDQVGRRVLFLLPLGATAIRGAILSLVIYFDLHLAFVLVGEFVEGLTGGSLMIATFSYTSDQHNTELETEQGRREERKRDYITAAKGMETFKEGGVTGISYTSSSGDVFHEPKCDEIPSDASHDRFRESPSHETDDGENLATEKILENGAIPEYDRNRAVRLLAIECFNDMCMGVVQLFNGYLIDLAGAIRHPRRLSAFILCNLAVMLLVFGDGGIIRTLPIYQMSPPFCWTSVKIGWFNMEFYFTTILSVPFLMFLKRFNLSEPTMAGIGGTVNALGTAVYALANVYSWVFFVVAALTPPGMLAYALTRTISSRLAGPEAHGDNMDQMLADFAVEEGLDCWDIAVIHQIVQMEEERLGLDRNFSLHKYTDQQCKDHFRFFPQDIIRLCQLLHMPDRMTAVNRTSASGLEVLCIVLKRLSYPCRYLDLEGFFHRPRFELCMLFNLGVNHIDGMFSERLTNPAQPWLTIAKLHEYSAAVYMQRVHL</sequence>
<feature type="region of interest" description="Disordered" evidence="5">
    <location>
        <begin position="229"/>
        <end position="254"/>
    </location>
</feature>
<reference evidence="7 8" key="1">
    <citation type="journal article" date="2023" name="Sci. Data">
        <title>Genome assembly of the Korean intertidal mud-creeper Batillaria attramentaria.</title>
        <authorList>
            <person name="Patra A.K."/>
            <person name="Ho P.T."/>
            <person name="Jun S."/>
            <person name="Lee S.J."/>
            <person name="Kim Y."/>
            <person name="Won Y.J."/>
        </authorList>
    </citation>
    <scope>NUCLEOTIDE SEQUENCE [LARGE SCALE GENOMIC DNA]</scope>
    <source>
        <strain evidence="7">Wonlab-2016</strain>
    </source>
</reference>
<dbReference type="InterPro" id="IPR036259">
    <property type="entry name" value="MFS_trans_sf"/>
</dbReference>
<feature type="transmembrane region" description="Helical" evidence="6">
    <location>
        <begin position="94"/>
        <end position="115"/>
    </location>
</feature>
<keyword evidence="8" id="KW-1185">Reference proteome</keyword>
<feature type="compositionally biased region" description="Basic and acidic residues" evidence="5">
    <location>
        <begin position="229"/>
        <end position="248"/>
    </location>
</feature>
<organism evidence="7 8">
    <name type="scientific">Batillaria attramentaria</name>
    <dbReference type="NCBI Taxonomy" id="370345"/>
    <lineage>
        <taxon>Eukaryota</taxon>
        <taxon>Metazoa</taxon>
        <taxon>Spiralia</taxon>
        <taxon>Lophotrochozoa</taxon>
        <taxon>Mollusca</taxon>
        <taxon>Gastropoda</taxon>
        <taxon>Caenogastropoda</taxon>
        <taxon>Sorbeoconcha</taxon>
        <taxon>Cerithioidea</taxon>
        <taxon>Batillariidae</taxon>
        <taxon>Batillaria</taxon>
    </lineage>
</organism>
<feature type="transmembrane region" description="Helical" evidence="6">
    <location>
        <begin position="150"/>
        <end position="172"/>
    </location>
</feature>
<evidence type="ECO:0000256" key="3">
    <source>
        <dbReference type="ARBA" id="ARBA00022989"/>
    </source>
</evidence>
<evidence type="ECO:0000256" key="4">
    <source>
        <dbReference type="ARBA" id="ARBA00023136"/>
    </source>
</evidence>
<evidence type="ECO:0000313" key="8">
    <source>
        <dbReference type="Proteomes" id="UP001519460"/>
    </source>
</evidence>
<evidence type="ECO:0000256" key="5">
    <source>
        <dbReference type="SAM" id="MobiDB-lite"/>
    </source>
</evidence>
<dbReference type="Proteomes" id="UP001519460">
    <property type="component" value="Unassembled WGS sequence"/>
</dbReference>